<dbReference type="InterPro" id="IPR000597">
    <property type="entry name" value="Ribosomal_uL3"/>
</dbReference>
<evidence type="ECO:0000313" key="7">
    <source>
        <dbReference type="EMBL" id="KPK71783.1"/>
    </source>
</evidence>
<organism evidence="7 8">
    <name type="scientific">candidate division WOR_3 bacterium SM23_60</name>
    <dbReference type="NCBI Taxonomy" id="1703780"/>
    <lineage>
        <taxon>Bacteria</taxon>
        <taxon>Bacteria division WOR-3</taxon>
    </lineage>
</organism>
<gene>
    <name evidence="7" type="ORF">AMJ87_06540</name>
</gene>
<dbReference type="Gene3D" id="2.40.30.10">
    <property type="entry name" value="Translation factors"/>
    <property type="match status" value="1"/>
</dbReference>
<dbReference type="GO" id="GO:0006412">
    <property type="term" value="P:translation"/>
    <property type="evidence" value="ECO:0007669"/>
    <property type="project" value="UniProtKB-UniRule"/>
</dbReference>
<accession>A0A0S8GFI4</accession>
<keyword evidence="3" id="KW-0694">RNA-binding</keyword>
<dbReference type="SUPFAM" id="SSF50447">
    <property type="entry name" value="Translation proteins"/>
    <property type="match status" value="1"/>
</dbReference>
<comment type="similarity">
    <text evidence="1">Belongs to the universal ribosomal protein uL3 family.</text>
</comment>
<sequence length="137" mass="15010">KAQVSSAERLFEIRVNDTSTYKVGDKIDVSVFSNGNKIAVTGWTKGRGFTGGVKRWGWHGGPASHGSMAHRRIGSAGPGTAPGRIWKNKTMPGRYGCERVTVRNLEVMKVEQKKHLLYVKGAIPGARNGYLLITKEE</sequence>
<dbReference type="InterPro" id="IPR019927">
    <property type="entry name" value="Ribosomal_uL3_bac/org-type"/>
</dbReference>
<proteinExistence type="inferred from homology"/>
<dbReference type="PANTHER" id="PTHR11229">
    <property type="entry name" value="50S RIBOSOMAL PROTEIN L3"/>
    <property type="match status" value="1"/>
</dbReference>
<dbReference type="GO" id="GO:0022625">
    <property type="term" value="C:cytosolic large ribosomal subunit"/>
    <property type="evidence" value="ECO:0007669"/>
    <property type="project" value="TreeGrafter"/>
</dbReference>
<keyword evidence="4 7" id="KW-0689">Ribosomal protein</keyword>
<dbReference type="EMBL" id="LJUO01000053">
    <property type="protein sequence ID" value="KPK71783.1"/>
    <property type="molecule type" value="Genomic_DNA"/>
</dbReference>
<feature type="non-terminal residue" evidence="7">
    <location>
        <position position="1"/>
    </location>
</feature>
<dbReference type="InterPro" id="IPR009000">
    <property type="entry name" value="Transl_B-barrel_sf"/>
</dbReference>
<evidence type="ECO:0000256" key="1">
    <source>
        <dbReference type="ARBA" id="ARBA00006540"/>
    </source>
</evidence>
<dbReference type="FunFam" id="2.40.30.10:FF:000004">
    <property type="entry name" value="50S ribosomal protein L3"/>
    <property type="match status" value="1"/>
</dbReference>
<keyword evidence="2" id="KW-0699">rRNA-binding</keyword>
<protein>
    <recommendedName>
        <fullName evidence="6">50S ribosomal protein L3</fullName>
    </recommendedName>
</protein>
<keyword evidence="5" id="KW-0687">Ribonucleoprotein</keyword>
<evidence type="ECO:0000256" key="4">
    <source>
        <dbReference type="ARBA" id="ARBA00022980"/>
    </source>
</evidence>
<comment type="caution">
    <text evidence="7">The sequence shown here is derived from an EMBL/GenBank/DDBJ whole genome shotgun (WGS) entry which is preliminary data.</text>
</comment>
<dbReference type="AlphaFoldDB" id="A0A0S8GFI4"/>
<evidence type="ECO:0000256" key="5">
    <source>
        <dbReference type="ARBA" id="ARBA00023274"/>
    </source>
</evidence>
<evidence type="ECO:0000256" key="6">
    <source>
        <dbReference type="NCBIfam" id="TIGR03625"/>
    </source>
</evidence>
<dbReference type="Pfam" id="PF00297">
    <property type="entry name" value="Ribosomal_L3"/>
    <property type="match status" value="1"/>
</dbReference>
<reference evidence="7 8" key="1">
    <citation type="journal article" date="2015" name="Microbiome">
        <title>Genomic resolution of linkages in carbon, nitrogen, and sulfur cycling among widespread estuary sediment bacteria.</title>
        <authorList>
            <person name="Baker B.J."/>
            <person name="Lazar C.S."/>
            <person name="Teske A.P."/>
            <person name="Dick G.J."/>
        </authorList>
    </citation>
    <scope>NUCLEOTIDE SEQUENCE [LARGE SCALE GENOMIC DNA]</scope>
    <source>
        <strain evidence="7">SM23_60</strain>
    </source>
</reference>
<dbReference type="NCBIfam" id="TIGR03625">
    <property type="entry name" value="L3_bact"/>
    <property type="match status" value="1"/>
</dbReference>
<evidence type="ECO:0000313" key="8">
    <source>
        <dbReference type="Proteomes" id="UP000051096"/>
    </source>
</evidence>
<dbReference type="GO" id="GO:0003735">
    <property type="term" value="F:structural constituent of ribosome"/>
    <property type="evidence" value="ECO:0007669"/>
    <property type="project" value="UniProtKB-UniRule"/>
</dbReference>
<name>A0A0S8GFI4_UNCW3</name>
<evidence type="ECO:0000256" key="2">
    <source>
        <dbReference type="ARBA" id="ARBA00022730"/>
    </source>
</evidence>
<dbReference type="Proteomes" id="UP000051096">
    <property type="component" value="Unassembled WGS sequence"/>
</dbReference>
<dbReference type="PANTHER" id="PTHR11229:SF16">
    <property type="entry name" value="LARGE RIBOSOMAL SUBUNIT PROTEIN UL3C"/>
    <property type="match status" value="1"/>
</dbReference>
<evidence type="ECO:0000256" key="3">
    <source>
        <dbReference type="ARBA" id="ARBA00022884"/>
    </source>
</evidence>
<dbReference type="GO" id="GO:0019843">
    <property type="term" value="F:rRNA binding"/>
    <property type="evidence" value="ECO:0007669"/>
    <property type="project" value="UniProtKB-KW"/>
</dbReference>